<protein>
    <submittedName>
        <fullName evidence="2">Uncharacterized protein</fullName>
    </submittedName>
</protein>
<name>A0A1B0BWI1_9MUSC</name>
<sequence length="232" mass="26092">MTTQVSKSVLFIIVVVTVKDLPHCSVVICQISLRVSQTASDFESFPNWAASIVILLELYAGESTVHFYVGFRLFILINLCLSKPPLDLTANENRWSFFVLEIIICFSKSYDVPMEVFLSVRIKAMFSGIHYLAPTISRTLYLKTKYPTLNFLNQLGTILIVGFKNGANLLCSVLCATSSCKAMKHNVPQMLLLSIQLNGAKKDFQSEFVTNETYSERAVIDFSIEIYATNEE</sequence>
<proteinExistence type="predicted"/>
<keyword evidence="1" id="KW-0732">Signal</keyword>
<reference evidence="3" key="1">
    <citation type="submission" date="2015-01" db="EMBL/GenBank/DDBJ databases">
        <authorList>
            <person name="Aksoy S."/>
            <person name="Warren W."/>
            <person name="Wilson R.K."/>
        </authorList>
    </citation>
    <scope>NUCLEOTIDE SEQUENCE [LARGE SCALE GENOMIC DNA]</scope>
    <source>
        <strain evidence="3">IAEA</strain>
    </source>
</reference>
<accession>A0A1B0BWI1</accession>
<dbReference type="Proteomes" id="UP000092460">
    <property type="component" value="Unassembled WGS sequence"/>
</dbReference>
<evidence type="ECO:0000313" key="3">
    <source>
        <dbReference type="Proteomes" id="UP000092460"/>
    </source>
</evidence>
<feature type="signal peptide" evidence="1">
    <location>
        <begin position="1"/>
        <end position="20"/>
    </location>
</feature>
<keyword evidence="3" id="KW-1185">Reference proteome</keyword>
<dbReference type="AlphaFoldDB" id="A0A1B0BWI1"/>
<dbReference type="EMBL" id="JXJN01021780">
    <property type="status" value="NOT_ANNOTATED_CDS"/>
    <property type="molecule type" value="Genomic_DNA"/>
</dbReference>
<feature type="chain" id="PRO_5008405201" evidence="1">
    <location>
        <begin position="21"/>
        <end position="232"/>
    </location>
</feature>
<evidence type="ECO:0000256" key="1">
    <source>
        <dbReference type="SAM" id="SignalP"/>
    </source>
</evidence>
<organism evidence="2 3">
    <name type="scientific">Glossina palpalis gambiensis</name>
    <dbReference type="NCBI Taxonomy" id="67801"/>
    <lineage>
        <taxon>Eukaryota</taxon>
        <taxon>Metazoa</taxon>
        <taxon>Ecdysozoa</taxon>
        <taxon>Arthropoda</taxon>
        <taxon>Hexapoda</taxon>
        <taxon>Insecta</taxon>
        <taxon>Pterygota</taxon>
        <taxon>Neoptera</taxon>
        <taxon>Endopterygota</taxon>
        <taxon>Diptera</taxon>
        <taxon>Brachycera</taxon>
        <taxon>Muscomorpha</taxon>
        <taxon>Hippoboscoidea</taxon>
        <taxon>Glossinidae</taxon>
        <taxon>Glossina</taxon>
    </lineage>
</organism>
<reference evidence="2" key="2">
    <citation type="submission" date="2020-05" db="UniProtKB">
        <authorList>
            <consortium name="EnsemblMetazoa"/>
        </authorList>
    </citation>
    <scope>IDENTIFICATION</scope>
    <source>
        <strain evidence="2">IAEA</strain>
    </source>
</reference>
<dbReference type="EnsemblMetazoa" id="GPPI042702-RA">
    <property type="protein sequence ID" value="GPPI042702-PA"/>
    <property type="gene ID" value="GPPI042702"/>
</dbReference>
<dbReference type="VEuPathDB" id="VectorBase:GPPI042702"/>
<evidence type="ECO:0000313" key="2">
    <source>
        <dbReference type="EnsemblMetazoa" id="GPPI042702-PA"/>
    </source>
</evidence>